<dbReference type="AlphaFoldDB" id="A0A0L0EVD7"/>
<dbReference type="OrthoDB" id="6276849at2"/>
<gene>
    <name evidence="1" type="ORF">AC626_05380</name>
</gene>
<reference evidence="2" key="1">
    <citation type="submission" date="2015-07" db="EMBL/GenBank/DDBJ databases">
        <title>Draft genome sequence of a Pseudoalteromonas rubra strain, OCN096, isolated from Kaneohe Bay, Oahu, Hawaii.</title>
        <authorList>
            <person name="Beurmann S."/>
            <person name="Ushijima B."/>
            <person name="Belcaid M."/>
            <person name="Callahan S.M."/>
            <person name="Aeby G.S."/>
        </authorList>
    </citation>
    <scope>NUCLEOTIDE SEQUENCE [LARGE SCALE GENOMIC DNA]</scope>
    <source>
        <strain evidence="2">OCN096</strain>
    </source>
</reference>
<sequence length="607" mass="69097">MSEITTRFEIVYRENNLSDKDYYVYGSGGGGLDILRYVEEKGLRAPLAVLDREAKTEPLEVLSAYELKEVTHPVVVSSISFYSEIKHALVKHNAQFKSQLIPLMPYSENVTNRLYISESAWTEYQSLAESSYRKKQAWTGSQLQQQGFYIGVSDKAFADNFRVLCDTLPQQHHTLESSRQDFDYFSNALGEQNSDLQRLEITTEAQTLIQQFLEQHYDEIAEQLGSHWKVVNSRITKLAKVLNSNVGSNKLHLDNMPKPVKKILLYITPPSADTGSTMMELEDGSQVTVEGPQGTFLLFQNSRLKHRGLSTDKLNRLVCELTVATNQYKDTQVRKVGLVSEFPYKPWQRCGAYKVNLGGGANFNGENWICYDECDGANIEPISFTPDTRLPNSDHSCSLVYSSHFFEHINHETLTNLLTESWRILQHDGDLLIKIPDFDSAREAGLNGNMGYFEQFSQSKALLQCWQKYGVDPECALSHAANVITSFWDADYGHLYKNQTSSRAGYCGPAKLSSTQYAEILKIESINEISKILTQKVRATESDFQFNHQNAWTKQEFIDLVSDFGFELVSTDYELLEYAFPDVPDFEAHKPISNYYYFKKIANKGKS</sequence>
<dbReference type="PATRIC" id="fig|43658.6.peg.1927"/>
<dbReference type="EMBL" id="LFZX01000026">
    <property type="protein sequence ID" value="KNC68345.1"/>
    <property type="molecule type" value="Genomic_DNA"/>
</dbReference>
<evidence type="ECO:0008006" key="3">
    <source>
        <dbReference type="Google" id="ProtNLM"/>
    </source>
</evidence>
<dbReference type="InterPro" id="IPR029063">
    <property type="entry name" value="SAM-dependent_MTases_sf"/>
</dbReference>
<dbReference type="SUPFAM" id="SSF53335">
    <property type="entry name" value="S-adenosyl-L-methionine-dependent methyltransferases"/>
    <property type="match status" value="1"/>
</dbReference>
<dbReference type="Gene3D" id="3.40.50.150">
    <property type="entry name" value="Vaccinia Virus protein VP39"/>
    <property type="match status" value="1"/>
</dbReference>
<name>A0A0L0EVD7_9GAMM</name>
<accession>A0A0L0EVD7</accession>
<organism evidence="1 2">
    <name type="scientific">Pseudoalteromonas rubra</name>
    <dbReference type="NCBI Taxonomy" id="43658"/>
    <lineage>
        <taxon>Bacteria</taxon>
        <taxon>Pseudomonadati</taxon>
        <taxon>Pseudomonadota</taxon>
        <taxon>Gammaproteobacteria</taxon>
        <taxon>Alteromonadales</taxon>
        <taxon>Pseudoalteromonadaceae</taxon>
        <taxon>Pseudoalteromonas</taxon>
    </lineage>
</organism>
<proteinExistence type="predicted"/>
<protein>
    <recommendedName>
        <fullName evidence="3">Methyltransferase type 11 domain-containing protein</fullName>
    </recommendedName>
</protein>
<comment type="caution">
    <text evidence="1">The sequence shown here is derived from an EMBL/GenBank/DDBJ whole genome shotgun (WGS) entry which is preliminary data.</text>
</comment>
<evidence type="ECO:0000313" key="2">
    <source>
        <dbReference type="Proteomes" id="UP000036850"/>
    </source>
</evidence>
<dbReference type="Proteomes" id="UP000036850">
    <property type="component" value="Unassembled WGS sequence"/>
</dbReference>
<evidence type="ECO:0000313" key="1">
    <source>
        <dbReference type="EMBL" id="KNC68345.1"/>
    </source>
</evidence>